<name>A0ABW3CPT2_9ACTN</name>
<dbReference type="EMBL" id="JBHTIR010003871">
    <property type="protein sequence ID" value="MFD0855942.1"/>
    <property type="molecule type" value="Genomic_DNA"/>
</dbReference>
<organism evidence="1 2">
    <name type="scientific">Actinomadura adrarensis</name>
    <dbReference type="NCBI Taxonomy" id="1819600"/>
    <lineage>
        <taxon>Bacteria</taxon>
        <taxon>Bacillati</taxon>
        <taxon>Actinomycetota</taxon>
        <taxon>Actinomycetes</taxon>
        <taxon>Streptosporangiales</taxon>
        <taxon>Thermomonosporaceae</taxon>
        <taxon>Actinomadura</taxon>
    </lineage>
</organism>
<protein>
    <submittedName>
        <fullName evidence="1">Uncharacterized protein</fullName>
    </submittedName>
</protein>
<dbReference type="Proteomes" id="UP001597083">
    <property type="component" value="Unassembled WGS sequence"/>
</dbReference>
<comment type="caution">
    <text evidence="1">The sequence shown here is derived from an EMBL/GenBank/DDBJ whole genome shotgun (WGS) entry which is preliminary data.</text>
</comment>
<proteinExistence type="predicted"/>
<keyword evidence="2" id="KW-1185">Reference proteome</keyword>
<reference evidence="2" key="1">
    <citation type="journal article" date="2019" name="Int. J. Syst. Evol. Microbiol.">
        <title>The Global Catalogue of Microorganisms (GCM) 10K type strain sequencing project: providing services to taxonomists for standard genome sequencing and annotation.</title>
        <authorList>
            <consortium name="The Broad Institute Genomics Platform"/>
            <consortium name="The Broad Institute Genome Sequencing Center for Infectious Disease"/>
            <person name="Wu L."/>
            <person name="Ma J."/>
        </authorList>
    </citation>
    <scope>NUCLEOTIDE SEQUENCE [LARGE SCALE GENOMIC DNA]</scope>
    <source>
        <strain evidence="2">JCM 31696</strain>
    </source>
</reference>
<evidence type="ECO:0000313" key="2">
    <source>
        <dbReference type="Proteomes" id="UP001597083"/>
    </source>
</evidence>
<gene>
    <name evidence="1" type="ORF">ACFQ07_27130</name>
</gene>
<evidence type="ECO:0000313" key="1">
    <source>
        <dbReference type="EMBL" id="MFD0855942.1"/>
    </source>
</evidence>
<feature type="non-terminal residue" evidence="1">
    <location>
        <position position="439"/>
    </location>
</feature>
<sequence>MEARVEAPVPALVREVDGATLVFVTASDSMSSRVAVGRPDERGIDLGWLDVTYDFDPERYHRNVRVRVQDVTGPAYLASPFGGPLRPLPTVEGPSWAEVVVPFDDAPAALLIFPGCGEGTKQEPVERPVSELDLGATWDMELVPTLDNAWGDFARPSGEMPVLERWQLWHRADDDDVWKAVHATFGPHAIWSSAADRQWQPVTYSDSRGIHKDPIHRAVLGPKGHVPEEFLNFGNVPAGREVVLRTSMTVPAPGGFLAVGAAAAKTLFLNGETIPLTGHGYLAMSETPLAPGSYTLELRLVPDEDVWLRGHLSITTDPARCIRPEWMTVTGAPRPGAQVAFTTELPPGTLPSLLQVASAAACRVLVDGVEIGRQGGFEPYAEQDTPRVGRYELPSGHRLTLVLTENETPATVLLDGPVVSSAAWQATRDEAPRPVTLRS</sequence>
<accession>A0ABW3CPT2</accession>